<organism evidence="1 2">
    <name type="scientific">Panagrolaimus superbus</name>
    <dbReference type="NCBI Taxonomy" id="310955"/>
    <lineage>
        <taxon>Eukaryota</taxon>
        <taxon>Metazoa</taxon>
        <taxon>Ecdysozoa</taxon>
        <taxon>Nematoda</taxon>
        <taxon>Chromadorea</taxon>
        <taxon>Rhabditida</taxon>
        <taxon>Tylenchina</taxon>
        <taxon>Panagrolaimomorpha</taxon>
        <taxon>Panagrolaimoidea</taxon>
        <taxon>Panagrolaimidae</taxon>
        <taxon>Panagrolaimus</taxon>
    </lineage>
</organism>
<evidence type="ECO:0000313" key="2">
    <source>
        <dbReference type="WBParaSite" id="PSU_v2.g14157.t1"/>
    </source>
</evidence>
<dbReference type="GO" id="GO:0006401">
    <property type="term" value="P:RNA catabolic process"/>
    <property type="evidence" value="ECO:0007669"/>
    <property type="project" value="InterPro"/>
</dbReference>
<dbReference type="CDD" id="cd09271">
    <property type="entry name" value="RNase_H2-C"/>
    <property type="match status" value="1"/>
</dbReference>
<dbReference type="Gene3D" id="2.40.128.680">
    <property type="match status" value="1"/>
</dbReference>
<name>A0A914Y9D6_9BILA</name>
<dbReference type="InterPro" id="IPR013924">
    <property type="entry name" value="RNase_H2_suC"/>
</dbReference>
<protein>
    <submittedName>
        <fullName evidence="2">Uncharacterized protein</fullName>
    </submittedName>
</protein>
<dbReference type="AlphaFoldDB" id="A0A914Y9D6"/>
<dbReference type="Proteomes" id="UP000887577">
    <property type="component" value="Unplaced"/>
</dbReference>
<dbReference type="GO" id="GO:0032299">
    <property type="term" value="C:ribonuclease H2 complex"/>
    <property type="evidence" value="ECO:0007669"/>
    <property type="project" value="InterPro"/>
</dbReference>
<accession>A0A914Y9D6</accession>
<proteinExistence type="predicted"/>
<evidence type="ECO:0000313" key="1">
    <source>
        <dbReference type="Proteomes" id="UP000887577"/>
    </source>
</evidence>
<dbReference type="WBParaSite" id="PSU_v2.g14157.t1">
    <property type="protein sequence ID" value="PSU_v2.g14157.t1"/>
    <property type="gene ID" value="PSU_v2.g14157"/>
</dbReference>
<reference evidence="2" key="1">
    <citation type="submission" date="2022-11" db="UniProtKB">
        <authorList>
            <consortium name="WormBaseParasite"/>
        </authorList>
    </citation>
    <scope>IDENTIFICATION</scope>
</reference>
<sequence>MNSVGQVRNLPDPLIDQEIITFPFQIDFTGEADLETYIQPEESDENGVIAATFRGRPLFGEKVTPPGNYDTVTVTTELRPTGQTLVNVTGTVKDILSYEYDRQPSKYCRLQKAMARCENNEWQKSEFLPELESDEVALNFIKSLQYPDVFENEDDEAASKGEQFFAWMEVMGLKGRKKEENAKENENVEVINE</sequence>
<dbReference type="Pfam" id="PF08615">
    <property type="entry name" value="RNase_H2_suC"/>
    <property type="match status" value="1"/>
</dbReference>
<keyword evidence="1" id="KW-1185">Reference proteome</keyword>